<evidence type="ECO:0000313" key="1">
    <source>
        <dbReference type="EMBL" id="JAD31542.1"/>
    </source>
</evidence>
<protein>
    <submittedName>
        <fullName evidence="1">Uncharacterized protein</fullName>
    </submittedName>
</protein>
<proteinExistence type="predicted"/>
<accession>A0A0A8Z9L5</accession>
<sequence>MIVSFISKKAERILRVPSKSEAIPEVLVFTFQLLISHVFSALITGHDHWQSPYIRRGTEWEEACSNLSSAPITHFRA</sequence>
<reference evidence="1" key="2">
    <citation type="journal article" date="2015" name="Data Brief">
        <title>Shoot transcriptome of the giant reed, Arundo donax.</title>
        <authorList>
            <person name="Barrero R.A."/>
            <person name="Guerrero F.D."/>
            <person name="Moolhuijzen P."/>
            <person name="Goolsby J.A."/>
            <person name="Tidwell J."/>
            <person name="Bellgard S.E."/>
            <person name="Bellgard M.I."/>
        </authorList>
    </citation>
    <scope>NUCLEOTIDE SEQUENCE</scope>
    <source>
        <tissue evidence="1">Shoot tissue taken approximately 20 cm above the soil surface</tissue>
    </source>
</reference>
<organism evidence="1">
    <name type="scientific">Arundo donax</name>
    <name type="common">Giant reed</name>
    <name type="synonym">Donax arundinaceus</name>
    <dbReference type="NCBI Taxonomy" id="35708"/>
    <lineage>
        <taxon>Eukaryota</taxon>
        <taxon>Viridiplantae</taxon>
        <taxon>Streptophyta</taxon>
        <taxon>Embryophyta</taxon>
        <taxon>Tracheophyta</taxon>
        <taxon>Spermatophyta</taxon>
        <taxon>Magnoliopsida</taxon>
        <taxon>Liliopsida</taxon>
        <taxon>Poales</taxon>
        <taxon>Poaceae</taxon>
        <taxon>PACMAD clade</taxon>
        <taxon>Arundinoideae</taxon>
        <taxon>Arundineae</taxon>
        <taxon>Arundo</taxon>
    </lineage>
</organism>
<dbReference type="AlphaFoldDB" id="A0A0A8Z9L5"/>
<reference evidence="1" key="1">
    <citation type="submission" date="2014-09" db="EMBL/GenBank/DDBJ databases">
        <authorList>
            <person name="Magalhaes I.L.F."/>
            <person name="Oliveira U."/>
            <person name="Santos F.R."/>
            <person name="Vidigal T.H.D.A."/>
            <person name="Brescovit A.D."/>
            <person name="Santos A.J."/>
        </authorList>
    </citation>
    <scope>NUCLEOTIDE SEQUENCE</scope>
    <source>
        <tissue evidence="1">Shoot tissue taken approximately 20 cm above the soil surface</tissue>
    </source>
</reference>
<name>A0A0A8Z9L5_ARUDO</name>
<dbReference type="EMBL" id="GBRH01266353">
    <property type="protein sequence ID" value="JAD31542.1"/>
    <property type="molecule type" value="Transcribed_RNA"/>
</dbReference>